<sequence>MHTNKKTPRRSNLYRSFQSLSFSHLRRSGIFSDRSPTKAILVEKMEGGETCDKGLLSNITYGLVGHQTGYPVECPYPPPPLVAYPPPGYPPAAGPYAPYGYPPPGYPPYGCPPSRYPPAGGYLPADGCPAAGFPGAGPCVRPWHGIRHTASILFFLTLLDLFAALVQSSEIIWSWS</sequence>
<reference evidence="3" key="1">
    <citation type="submission" date="2025-08" db="UniProtKB">
        <authorList>
            <consortium name="RefSeq"/>
        </authorList>
    </citation>
    <scope>IDENTIFICATION</scope>
</reference>
<keyword evidence="1" id="KW-0812">Transmembrane</keyword>
<dbReference type="PANTHER" id="PTHR31248">
    <property type="entry name" value="DOMAIN PROTEIN, PUTATIVE (AFU_ORTHOLOGUE AFUA_5G04290)-RELATED"/>
    <property type="match status" value="1"/>
</dbReference>
<accession>A0A6I9QGP8</accession>
<gene>
    <name evidence="3" type="primary">LOC105034703</name>
</gene>
<feature type="transmembrane region" description="Helical" evidence="1">
    <location>
        <begin position="152"/>
        <end position="175"/>
    </location>
</feature>
<evidence type="ECO:0000256" key="1">
    <source>
        <dbReference type="SAM" id="Phobius"/>
    </source>
</evidence>
<organism evidence="2 3">
    <name type="scientific">Elaeis guineensis var. tenera</name>
    <name type="common">Oil palm</name>
    <dbReference type="NCBI Taxonomy" id="51953"/>
    <lineage>
        <taxon>Eukaryota</taxon>
        <taxon>Viridiplantae</taxon>
        <taxon>Streptophyta</taxon>
        <taxon>Embryophyta</taxon>
        <taxon>Tracheophyta</taxon>
        <taxon>Spermatophyta</taxon>
        <taxon>Magnoliopsida</taxon>
        <taxon>Liliopsida</taxon>
        <taxon>Arecaceae</taxon>
        <taxon>Arecoideae</taxon>
        <taxon>Cocoseae</taxon>
        <taxon>Elaeidinae</taxon>
        <taxon>Elaeis</taxon>
    </lineage>
</organism>
<dbReference type="InParanoid" id="A0A6I9QGP8"/>
<keyword evidence="1" id="KW-1133">Transmembrane helix</keyword>
<evidence type="ECO:0000313" key="3">
    <source>
        <dbReference type="RefSeq" id="XP_010908259.1"/>
    </source>
</evidence>
<dbReference type="RefSeq" id="XP_010908259.1">
    <property type="nucleotide sequence ID" value="XM_010909957.3"/>
</dbReference>
<proteinExistence type="predicted"/>
<keyword evidence="1" id="KW-0472">Membrane</keyword>
<dbReference type="PANTHER" id="PTHR31248:SF2">
    <property type="entry name" value="DOMAIN PROTEIN, PUTATIVE (AFU_ORTHOLOGUE AFUA_5G04290)-RELATED"/>
    <property type="match status" value="1"/>
</dbReference>
<dbReference type="Proteomes" id="UP000504607">
    <property type="component" value="Unplaced"/>
</dbReference>
<keyword evidence="2" id="KW-1185">Reference proteome</keyword>
<protein>
    <submittedName>
        <fullName evidence="3">Rhodopsin isoform X1</fullName>
    </submittedName>
</protein>
<evidence type="ECO:0000313" key="2">
    <source>
        <dbReference type="Proteomes" id="UP000504607"/>
    </source>
</evidence>
<dbReference type="AlphaFoldDB" id="A0A6I9QGP8"/>
<name>A0A6I9QGP8_ELAGV</name>